<dbReference type="InterPro" id="IPR039717">
    <property type="entry name" value="Hgh1"/>
</dbReference>
<dbReference type="InterPro" id="IPR016024">
    <property type="entry name" value="ARM-type_fold"/>
</dbReference>
<protein>
    <submittedName>
        <fullName evidence="2">Uncharacterized protein</fullName>
    </submittedName>
</protein>
<dbReference type="AlphaFoldDB" id="A0A5P1ENH9"/>
<accession>A0A5P1ENH9</accession>
<name>A0A5P1ENH9_ASPOF</name>
<dbReference type="EMBL" id="CM007386">
    <property type="protein sequence ID" value="ONK66359.1"/>
    <property type="molecule type" value="Genomic_DNA"/>
</dbReference>
<proteinExistence type="predicted"/>
<reference evidence="3" key="1">
    <citation type="journal article" date="2017" name="Nat. Commun.">
        <title>The asparagus genome sheds light on the origin and evolution of a young Y chromosome.</title>
        <authorList>
            <person name="Harkess A."/>
            <person name="Zhou J."/>
            <person name="Xu C."/>
            <person name="Bowers J.E."/>
            <person name="Van der Hulst R."/>
            <person name="Ayyampalayam S."/>
            <person name="Mercati F."/>
            <person name="Riccardi P."/>
            <person name="McKain M.R."/>
            <person name="Kakrana A."/>
            <person name="Tang H."/>
            <person name="Ray J."/>
            <person name="Groenendijk J."/>
            <person name="Arikit S."/>
            <person name="Mathioni S.M."/>
            <person name="Nakano M."/>
            <person name="Shan H."/>
            <person name="Telgmann-Rauber A."/>
            <person name="Kanno A."/>
            <person name="Yue Z."/>
            <person name="Chen H."/>
            <person name="Li W."/>
            <person name="Chen Y."/>
            <person name="Xu X."/>
            <person name="Zhang Y."/>
            <person name="Luo S."/>
            <person name="Chen H."/>
            <person name="Gao J."/>
            <person name="Mao Z."/>
            <person name="Pires J.C."/>
            <person name="Luo M."/>
            <person name="Kudrna D."/>
            <person name="Wing R.A."/>
            <person name="Meyers B.C."/>
            <person name="Yi K."/>
            <person name="Kong H."/>
            <person name="Lavrijsen P."/>
            <person name="Sunseri F."/>
            <person name="Falavigna A."/>
            <person name="Ye Y."/>
            <person name="Leebens-Mack J.H."/>
            <person name="Chen G."/>
        </authorList>
    </citation>
    <scope>NUCLEOTIDE SEQUENCE [LARGE SCALE GENOMIC DNA]</scope>
    <source>
        <strain evidence="3">cv. DH0086</strain>
    </source>
</reference>
<gene>
    <name evidence="2" type="ORF">A4U43_C06F6910</name>
</gene>
<evidence type="ECO:0000313" key="2">
    <source>
        <dbReference type="EMBL" id="ONK66359.1"/>
    </source>
</evidence>
<evidence type="ECO:0000256" key="1">
    <source>
        <dbReference type="SAM" id="MobiDB-lite"/>
    </source>
</evidence>
<feature type="region of interest" description="Disordered" evidence="1">
    <location>
        <begin position="80"/>
        <end position="99"/>
    </location>
</feature>
<dbReference type="Gramene" id="ONK66359">
    <property type="protein sequence ID" value="ONK66359"/>
    <property type="gene ID" value="A4U43_C06F6910"/>
</dbReference>
<feature type="compositionally biased region" description="Basic and acidic residues" evidence="1">
    <location>
        <begin position="7"/>
        <end position="19"/>
    </location>
</feature>
<organism evidence="2 3">
    <name type="scientific">Asparagus officinalis</name>
    <name type="common">Garden asparagus</name>
    <dbReference type="NCBI Taxonomy" id="4686"/>
    <lineage>
        <taxon>Eukaryota</taxon>
        <taxon>Viridiplantae</taxon>
        <taxon>Streptophyta</taxon>
        <taxon>Embryophyta</taxon>
        <taxon>Tracheophyta</taxon>
        <taxon>Spermatophyta</taxon>
        <taxon>Magnoliopsida</taxon>
        <taxon>Liliopsida</taxon>
        <taxon>Asparagales</taxon>
        <taxon>Asparagaceae</taxon>
        <taxon>Asparagoideae</taxon>
        <taxon>Asparagus</taxon>
    </lineage>
</organism>
<dbReference type="PANTHER" id="PTHR13387:SF9">
    <property type="entry name" value="PROTEIN HGH1 HOMOLOG"/>
    <property type="match status" value="1"/>
</dbReference>
<sequence>MSPSLRRSIEHHQVPDAKQKHPLKQPRVQTPVTHQEQNEEYGSIETEPVRYVKRVVPSGVLVLHDRGSRHVPVAVRLPESARAGDARPGREGGPACRSSKEVKAGCMMVGSDEGLRPLSSRSDRLLPPLSRLLRDPAELSAPAAEALINLSQDHGIAEELVSIGTVSTAMDVMYKVGDRKVVMLMVMLLANLTQLDSGARSLLQNILDQVYEKNQFLTSPSQNFSRFEQFYGVKNKLSIGGTAEKIVSALHTVLSKHPDEDTDLDKCKNAVRRLEKMEKDVEVACAREYREPTTVNNCSPPSSFVLVRSGEFMRIVNGRRSSRKLSLYQDVEDINTICKSLTNVG</sequence>
<dbReference type="InterPro" id="IPR011989">
    <property type="entry name" value="ARM-like"/>
</dbReference>
<keyword evidence="3" id="KW-1185">Reference proteome</keyword>
<dbReference type="SUPFAM" id="SSF48371">
    <property type="entry name" value="ARM repeat"/>
    <property type="match status" value="1"/>
</dbReference>
<dbReference type="Proteomes" id="UP000243459">
    <property type="component" value="Chromosome 6"/>
</dbReference>
<evidence type="ECO:0000313" key="3">
    <source>
        <dbReference type="Proteomes" id="UP000243459"/>
    </source>
</evidence>
<feature type="region of interest" description="Disordered" evidence="1">
    <location>
        <begin position="1"/>
        <end position="44"/>
    </location>
</feature>
<dbReference type="Gene3D" id="1.25.10.10">
    <property type="entry name" value="Leucine-rich Repeat Variant"/>
    <property type="match status" value="1"/>
</dbReference>
<dbReference type="PANTHER" id="PTHR13387">
    <property type="entry name" value="PROTEIN HGH1 HOMOLOG"/>
    <property type="match status" value="1"/>
</dbReference>